<keyword evidence="5 7" id="KW-0496">Mitochondrion</keyword>
<name>A0A170ZIY9_TRIIF</name>
<proteinExistence type="inferred from homology"/>
<keyword evidence="3" id="KW-0812">Transmembrane</keyword>
<evidence type="ECO:0000313" key="9">
    <source>
        <dbReference type="EMBL" id="JAS01030.1"/>
    </source>
</evidence>
<dbReference type="InterPro" id="IPR033182">
    <property type="entry name" value="MIC26/MIC27_animal"/>
</dbReference>
<evidence type="ECO:0000256" key="1">
    <source>
        <dbReference type="ARBA" id="ARBA00004325"/>
    </source>
</evidence>
<feature type="region of interest" description="Disordered" evidence="8">
    <location>
        <begin position="274"/>
        <end position="300"/>
    </location>
</feature>
<comment type="function">
    <text evidence="7">Component of the MICOS complex, a large protein complex of the mitochondrial inner membrane that plays crucial roles in the maintenance of crista junctions, inner membrane architecture, and formation of contact sites to the outer membrane.</text>
</comment>
<dbReference type="InterPro" id="IPR019166">
    <property type="entry name" value="MIC26/MIC27"/>
</dbReference>
<evidence type="ECO:0000256" key="2">
    <source>
        <dbReference type="ARBA" id="ARBA00010904"/>
    </source>
</evidence>
<evidence type="ECO:0000256" key="5">
    <source>
        <dbReference type="ARBA" id="ARBA00023128"/>
    </source>
</evidence>
<comment type="subunit">
    <text evidence="7">Component of the mitochondrial contact site and cristae organizing system (MICOS) complex.</text>
</comment>
<keyword evidence="4" id="KW-1133">Transmembrane helix</keyword>
<dbReference type="PANTHER" id="PTHR14564">
    <property type="entry name" value="MICOS COMPLEX SUBUNIT MIC26 / MIC27 FAMILY MEMBER"/>
    <property type="match status" value="1"/>
</dbReference>
<reference evidence="9" key="2">
    <citation type="journal article" date="2017" name="J. Med. Entomol.">
        <title>Transcriptome Analysis of the Triatoma infestans (Hemiptera: Reduviidae) Integument.</title>
        <authorList>
            <person name="Calderon-Fernandez G.M."/>
            <person name="Moriconi D.E."/>
            <person name="Dulbecco A.B."/>
            <person name="Juarez M.P."/>
        </authorList>
    </citation>
    <scope>NUCLEOTIDE SEQUENCE</scope>
    <source>
        <strain evidence="9">Int1</strain>
        <tissue evidence="9">Integument</tissue>
    </source>
</reference>
<evidence type="ECO:0000256" key="6">
    <source>
        <dbReference type="ARBA" id="ARBA00023136"/>
    </source>
</evidence>
<accession>A0A170ZIY9</accession>
<dbReference type="Pfam" id="PF09769">
    <property type="entry name" value="ApoO"/>
    <property type="match status" value="1"/>
</dbReference>
<keyword evidence="7" id="KW-0999">Mitochondrion inner membrane</keyword>
<protein>
    <recommendedName>
        <fullName evidence="7">MICOS complex subunit</fullName>
    </recommendedName>
</protein>
<dbReference type="AlphaFoldDB" id="A0A170ZIY9"/>
<keyword evidence="6" id="KW-0472">Membrane</keyword>
<evidence type="ECO:0000256" key="3">
    <source>
        <dbReference type="ARBA" id="ARBA00022692"/>
    </source>
</evidence>
<feature type="compositionally biased region" description="Basic and acidic residues" evidence="8">
    <location>
        <begin position="278"/>
        <end position="300"/>
    </location>
</feature>
<dbReference type="GO" id="GO:0042407">
    <property type="term" value="P:cristae formation"/>
    <property type="evidence" value="ECO:0007669"/>
    <property type="project" value="InterPro"/>
</dbReference>
<evidence type="ECO:0000256" key="8">
    <source>
        <dbReference type="SAM" id="MobiDB-lite"/>
    </source>
</evidence>
<comment type="similarity">
    <text evidence="2">Belongs to the apolipoprotein O/MICOS complex subunit Mic27 family.</text>
</comment>
<organism evidence="9">
    <name type="scientific">Triatoma infestans</name>
    <name type="common">Assassin bug</name>
    <dbReference type="NCBI Taxonomy" id="30076"/>
    <lineage>
        <taxon>Eukaryota</taxon>
        <taxon>Metazoa</taxon>
        <taxon>Ecdysozoa</taxon>
        <taxon>Arthropoda</taxon>
        <taxon>Hexapoda</taxon>
        <taxon>Insecta</taxon>
        <taxon>Pterygota</taxon>
        <taxon>Neoptera</taxon>
        <taxon>Paraneoptera</taxon>
        <taxon>Hemiptera</taxon>
        <taxon>Heteroptera</taxon>
        <taxon>Panheteroptera</taxon>
        <taxon>Cimicomorpha</taxon>
        <taxon>Reduviidae</taxon>
        <taxon>Triatominae</taxon>
        <taxon>Triatoma</taxon>
    </lineage>
</organism>
<sequence length="325" mass="37081">MNITMSKENSKRKYVPIRKEKNDCTFWFLSPLMPVVQQPCTTKCGFPHINPSDTECRYRPLVSLGLIILQILRRIFLPSSVCGFIVVHAKENDERDVKCDPSRKLVRACDLPVYAKEKKCINCAPTKEPESDLFVETVKCARKEIWFLMDQARIVQRQMGNCLEELKKSSKEGLDYLREESNVVPRMGAIAVGGLSGYILALRRGFFRKLLYTSIGAGGMAALCYPREAKEYSHEAVQLMKRYIIIGYHFLNGDEVDYDKLLNENQNVKNQEIAADNEPGKETEVKCDTPEKHKNEAECRCLRHHSNANLKKNSGNKESSPPSKQ</sequence>
<dbReference type="EMBL" id="GEMB01002150">
    <property type="protein sequence ID" value="JAS01030.1"/>
    <property type="molecule type" value="Transcribed_RNA"/>
</dbReference>
<reference evidence="9" key="1">
    <citation type="submission" date="2016-04" db="EMBL/GenBank/DDBJ databases">
        <authorList>
            <person name="Calderon-Fernandez G.M.Sr."/>
        </authorList>
    </citation>
    <scope>NUCLEOTIDE SEQUENCE</scope>
    <source>
        <strain evidence="9">Int1</strain>
        <tissue evidence="9">Integument</tissue>
    </source>
</reference>
<comment type="subcellular location">
    <subcellularLocation>
        <location evidence="7">Mitochondrion inner membrane</location>
    </subcellularLocation>
    <subcellularLocation>
        <location evidence="1">Mitochondrion membrane</location>
    </subcellularLocation>
</comment>
<evidence type="ECO:0000256" key="4">
    <source>
        <dbReference type="ARBA" id="ARBA00022989"/>
    </source>
</evidence>
<evidence type="ECO:0000256" key="7">
    <source>
        <dbReference type="RuleBase" id="RU363021"/>
    </source>
</evidence>
<dbReference type="GO" id="GO:0061617">
    <property type="term" value="C:MICOS complex"/>
    <property type="evidence" value="ECO:0007669"/>
    <property type="project" value="UniProtKB-UniRule"/>
</dbReference>